<keyword evidence="2" id="KW-1133">Transmembrane helix</keyword>
<dbReference type="Proteomes" id="UP001500979">
    <property type="component" value="Unassembled WGS sequence"/>
</dbReference>
<feature type="region of interest" description="Disordered" evidence="1">
    <location>
        <begin position="1"/>
        <end position="31"/>
    </location>
</feature>
<evidence type="ECO:0000313" key="4">
    <source>
        <dbReference type="Proteomes" id="UP001500979"/>
    </source>
</evidence>
<sequence>MTTLAPSLPRRSTLTRPTQQRRPAGTAPTLGRRFSDATATVEAHLPILAAAGIAFSGQMGFAADVLKYGFVGQVLYAVGVETLSYSMARLWSRARRRNQRGRLALSVTWLFALYAAGTNYWNHSRDLTPSPTAVAFGVLSVAGVAAYLVHERYRIRQHIRDRRRTVTSAVAERTPRPHTNDGTSQPPTPPQIVVTVLPPRTPARLTLPANADEGPSHLPVLTDAQDDAKLTATEKARRWLDKQVTVHNRDLGTIKATEVAEASGLKSHAREVLRKYKAERGVAEEDTPAKPASRQTT</sequence>
<feature type="transmembrane region" description="Helical" evidence="2">
    <location>
        <begin position="133"/>
        <end position="150"/>
    </location>
</feature>
<dbReference type="EMBL" id="BAAAUX010000024">
    <property type="protein sequence ID" value="GAA2812565.1"/>
    <property type="molecule type" value="Genomic_DNA"/>
</dbReference>
<feature type="transmembrane region" description="Helical" evidence="2">
    <location>
        <begin position="103"/>
        <end position="121"/>
    </location>
</feature>
<evidence type="ECO:0008006" key="5">
    <source>
        <dbReference type="Google" id="ProtNLM"/>
    </source>
</evidence>
<gene>
    <name evidence="3" type="ORF">GCM10010470_54980</name>
</gene>
<name>A0ABN3VMU4_9PSEU</name>
<keyword evidence="2" id="KW-0812">Transmembrane</keyword>
<comment type="caution">
    <text evidence="3">The sequence shown here is derived from an EMBL/GenBank/DDBJ whole genome shotgun (WGS) entry which is preliminary data.</text>
</comment>
<accession>A0ABN3VMU4</accession>
<feature type="region of interest" description="Disordered" evidence="1">
    <location>
        <begin position="278"/>
        <end position="297"/>
    </location>
</feature>
<dbReference type="RefSeq" id="WP_344684579.1">
    <property type="nucleotide sequence ID" value="NZ_BAAAUX010000024.1"/>
</dbReference>
<feature type="region of interest" description="Disordered" evidence="1">
    <location>
        <begin position="164"/>
        <end position="190"/>
    </location>
</feature>
<feature type="transmembrane region" description="Helical" evidence="2">
    <location>
        <begin position="70"/>
        <end position="91"/>
    </location>
</feature>
<evidence type="ECO:0000256" key="2">
    <source>
        <dbReference type="SAM" id="Phobius"/>
    </source>
</evidence>
<reference evidence="3 4" key="1">
    <citation type="journal article" date="2019" name="Int. J. Syst. Evol. Microbiol.">
        <title>The Global Catalogue of Microorganisms (GCM) 10K type strain sequencing project: providing services to taxonomists for standard genome sequencing and annotation.</title>
        <authorList>
            <consortium name="The Broad Institute Genomics Platform"/>
            <consortium name="The Broad Institute Genome Sequencing Center for Infectious Disease"/>
            <person name="Wu L."/>
            <person name="Ma J."/>
        </authorList>
    </citation>
    <scope>NUCLEOTIDE SEQUENCE [LARGE SCALE GENOMIC DNA]</scope>
    <source>
        <strain evidence="3 4">JCM 9383</strain>
    </source>
</reference>
<keyword evidence="2" id="KW-0472">Membrane</keyword>
<proteinExistence type="predicted"/>
<evidence type="ECO:0000313" key="3">
    <source>
        <dbReference type="EMBL" id="GAA2812565.1"/>
    </source>
</evidence>
<organism evidence="3 4">
    <name type="scientific">Saccharopolyspora taberi</name>
    <dbReference type="NCBI Taxonomy" id="60895"/>
    <lineage>
        <taxon>Bacteria</taxon>
        <taxon>Bacillati</taxon>
        <taxon>Actinomycetota</taxon>
        <taxon>Actinomycetes</taxon>
        <taxon>Pseudonocardiales</taxon>
        <taxon>Pseudonocardiaceae</taxon>
        <taxon>Saccharopolyspora</taxon>
    </lineage>
</organism>
<feature type="compositionally biased region" description="Polar residues" evidence="1">
    <location>
        <begin position="1"/>
        <end position="21"/>
    </location>
</feature>
<protein>
    <recommendedName>
        <fullName evidence="5">DUF2637 domain-containing protein</fullName>
    </recommendedName>
</protein>
<keyword evidence="4" id="KW-1185">Reference proteome</keyword>
<evidence type="ECO:0000256" key="1">
    <source>
        <dbReference type="SAM" id="MobiDB-lite"/>
    </source>
</evidence>